<dbReference type="RefSeq" id="WP_373303587.1">
    <property type="nucleotide sequence ID" value="NZ_BMVB01000013.1"/>
</dbReference>
<evidence type="ECO:0000313" key="1">
    <source>
        <dbReference type="EMBL" id="GHC59014.1"/>
    </source>
</evidence>
<reference evidence="1" key="1">
    <citation type="journal article" date="2014" name="Int. J. Syst. Evol. Microbiol.">
        <title>Complete genome sequence of Corynebacterium casei LMG S-19264T (=DSM 44701T), isolated from a smear-ripened cheese.</title>
        <authorList>
            <consortium name="US DOE Joint Genome Institute (JGI-PGF)"/>
            <person name="Walter F."/>
            <person name="Albersmeier A."/>
            <person name="Kalinowski J."/>
            <person name="Ruckert C."/>
        </authorList>
    </citation>
    <scope>NUCLEOTIDE SEQUENCE</scope>
    <source>
        <strain evidence="1">JCM 4633</strain>
    </source>
</reference>
<comment type="caution">
    <text evidence="1">The sequence shown here is derived from an EMBL/GenBank/DDBJ whole genome shotgun (WGS) entry which is preliminary data.</text>
</comment>
<dbReference type="InterPro" id="IPR046222">
    <property type="entry name" value="DUF6255"/>
</dbReference>
<dbReference type="AlphaFoldDB" id="A0A918WM43"/>
<evidence type="ECO:0000313" key="2">
    <source>
        <dbReference type="Proteomes" id="UP000646244"/>
    </source>
</evidence>
<accession>A0A918WM43</accession>
<name>A0A918WM43_STRCJ</name>
<sequence>MSGSEAGTAFATGRLVGHCAHGSGWTHTAGESRCNACGTRRFTQYGALRPPGLPRAIGATARDPHAADRTAARNLARFARRRQRQARS</sequence>
<proteinExistence type="predicted"/>
<gene>
    <name evidence="1" type="ORF">GCM10010507_39880</name>
</gene>
<dbReference type="Proteomes" id="UP000646244">
    <property type="component" value="Unassembled WGS sequence"/>
</dbReference>
<protein>
    <submittedName>
        <fullName evidence="1">Uncharacterized protein</fullName>
    </submittedName>
</protein>
<dbReference type="EMBL" id="BMVB01000013">
    <property type="protein sequence ID" value="GHC59014.1"/>
    <property type="molecule type" value="Genomic_DNA"/>
</dbReference>
<organism evidence="1 2">
    <name type="scientific">Streptomyces cinnamoneus</name>
    <name type="common">Streptoverticillium cinnamoneum</name>
    <dbReference type="NCBI Taxonomy" id="53446"/>
    <lineage>
        <taxon>Bacteria</taxon>
        <taxon>Bacillati</taxon>
        <taxon>Actinomycetota</taxon>
        <taxon>Actinomycetes</taxon>
        <taxon>Kitasatosporales</taxon>
        <taxon>Streptomycetaceae</taxon>
        <taxon>Streptomyces</taxon>
        <taxon>Streptomyces cinnamoneus group</taxon>
    </lineage>
</organism>
<reference evidence="1" key="2">
    <citation type="submission" date="2020-09" db="EMBL/GenBank/DDBJ databases">
        <authorList>
            <person name="Sun Q."/>
            <person name="Ohkuma M."/>
        </authorList>
    </citation>
    <scope>NUCLEOTIDE SEQUENCE</scope>
    <source>
        <strain evidence="1">JCM 4633</strain>
    </source>
</reference>
<dbReference type="Pfam" id="PF19768">
    <property type="entry name" value="DUF6255"/>
    <property type="match status" value="1"/>
</dbReference>